<reference evidence="1 2" key="1">
    <citation type="journal article" date="2012" name="J. Bacteriol.">
        <title>Genome Sequence of the Filamentous Bacterium Fibrisoma limi BUZ 3T.</title>
        <authorList>
            <person name="Filippini M."/>
            <person name="Qi W."/>
            <person name="Jaenicke S."/>
            <person name="Goesmann A."/>
            <person name="Smits T.H."/>
            <person name="Bagheri H.C."/>
        </authorList>
    </citation>
    <scope>NUCLEOTIDE SEQUENCE [LARGE SCALE GENOMIC DNA]</scope>
    <source>
        <strain evidence="2">BUZ 3T</strain>
        <plasmid evidence="1 2">pFLIM01</plasmid>
    </source>
</reference>
<name>I2GTX1_9BACT</name>
<keyword evidence="2" id="KW-1185">Reference proteome</keyword>
<sequence>MLDLAMIKNVKDVKWLEQTPSGLRGVGLTDYESISPK</sequence>
<proteinExistence type="predicted"/>
<dbReference type="EMBL" id="HE805916">
    <property type="protein sequence ID" value="CCH57572.1"/>
    <property type="molecule type" value="Genomic_DNA"/>
</dbReference>
<organism evidence="1 2">
    <name type="scientific">Fibrisoma limi BUZ 3</name>
    <dbReference type="NCBI Taxonomy" id="1185876"/>
    <lineage>
        <taxon>Bacteria</taxon>
        <taxon>Pseudomonadati</taxon>
        <taxon>Bacteroidota</taxon>
        <taxon>Cytophagia</taxon>
        <taxon>Cytophagales</taxon>
        <taxon>Spirosomataceae</taxon>
        <taxon>Fibrisoma</taxon>
    </lineage>
</organism>
<keyword evidence="1" id="KW-0614">Plasmid</keyword>
<dbReference type="Proteomes" id="UP000009309">
    <property type="component" value="Plasmid pFLIM01"/>
</dbReference>
<evidence type="ECO:0000313" key="1">
    <source>
        <dbReference type="EMBL" id="CCH57572.1"/>
    </source>
</evidence>
<dbReference type="AlphaFoldDB" id="I2GTX1"/>
<geneLocation type="plasmid" evidence="1 2">
    <name>pFLIM01</name>
</geneLocation>
<accession>I2GTX1</accession>
<gene>
    <name evidence="1" type="ORF">BN8_p06759</name>
</gene>
<evidence type="ECO:0000313" key="2">
    <source>
        <dbReference type="Proteomes" id="UP000009309"/>
    </source>
</evidence>
<protein>
    <submittedName>
        <fullName evidence="1">Uncharacterized protein</fullName>
    </submittedName>
</protein>